<dbReference type="EMBL" id="CAJVPZ010002421">
    <property type="protein sequence ID" value="CAG8512436.1"/>
    <property type="molecule type" value="Genomic_DNA"/>
</dbReference>
<dbReference type="OrthoDB" id="2307161at2759"/>
<evidence type="ECO:0000313" key="1">
    <source>
        <dbReference type="EMBL" id="CAG8512436.1"/>
    </source>
</evidence>
<dbReference type="Proteomes" id="UP000789396">
    <property type="component" value="Unassembled WGS sequence"/>
</dbReference>
<keyword evidence="2" id="KW-1185">Reference proteome</keyword>
<protein>
    <submittedName>
        <fullName evidence="1">14519_t:CDS:1</fullName>
    </submittedName>
</protein>
<reference evidence="1" key="1">
    <citation type="submission" date="2021-06" db="EMBL/GenBank/DDBJ databases">
        <authorList>
            <person name="Kallberg Y."/>
            <person name="Tangrot J."/>
            <person name="Rosling A."/>
        </authorList>
    </citation>
    <scope>NUCLEOTIDE SEQUENCE</scope>
    <source>
        <strain evidence="1">IN212</strain>
    </source>
</reference>
<gene>
    <name evidence="1" type="ORF">RFULGI_LOCUS2961</name>
</gene>
<feature type="non-terminal residue" evidence="1">
    <location>
        <position position="1"/>
    </location>
</feature>
<evidence type="ECO:0000313" key="2">
    <source>
        <dbReference type="Proteomes" id="UP000789396"/>
    </source>
</evidence>
<organism evidence="1 2">
    <name type="scientific">Racocetra fulgida</name>
    <dbReference type="NCBI Taxonomy" id="60492"/>
    <lineage>
        <taxon>Eukaryota</taxon>
        <taxon>Fungi</taxon>
        <taxon>Fungi incertae sedis</taxon>
        <taxon>Mucoromycota</taxon>
        <taxon>Glomeromycotina</taxon>
        <taxon>Glomeromycetes</taxon>
        <taxon>Diversisporales</taxon>
        <taxon>Gigasporaceae</taxon>
        <taxon>Racocetra</taxon>
    </lineage>
</organism>
<name>A0A9N9F5U1_9GLOM</name>
<proteinExistence type="predicted"/>
<sequence length="457" mass="52528">MDEGLAVIFSKVKNSDFTEEEKAEKAALRSYFAKNDDLTNSESTALRLCSAGDEKCAYLRRLIPESDIYRILNHPNFTAEEKATIRTYFTKNYALVSSANAALRSCSTEKEKCDYLKNLISESVLEKANECWSKSQNVLTKLIELENFIVTNHIFAENINIARIPTIKKKPMFILHSLPDLDNDQLITESYVQKEKLLELRNKEEDQNILITDFTEKFKNLIPTQEHLPIVIDESQAAIKKFEYMFTTTLADRQLRPFFSILLRTVLDLGTNNLCLILSGTGMAFDDMKIYTTSAIAKSGGPTSENFFTINDGFYEFSEMKEFILRFLPLNDSQMTSTFNIFQGRRRFVVQFLEHAILETFSISHSNLDDVKKVVWNKVRDVTIFSMFSRWTKYVRGDGVAEMVQYGFAQLDSIDDPENLTMFQKDAITVRIAEPLPILAFIEYVKENPENTPEVIK</sequence>
<accession>A0A9N9F5U1</accession>
<dbReference type="AlphaFoldDB" id="A0A9N9F5U1"/>
<comment type="caution">
    <text evidence="1">The sequence shown here is derived from an EMBL/GenBank/DDBJ whole genome shotgun (WGS) entry which is preliminary data.</text>
</comment>